<comment type="caution">
    <text evidence="3">The sequence shown here is derived from an EMBL/GenBank/DDBJ whole genome shotgun (WGS) entry which is preliminary data.</text>
</comment>
<evidence type="ECO:0000256" key="1">
    <source>
        <dbReference type="SAM" id="Phobius"/>
    </source>
</evidence>
<dbReference type="RefSeq" id="WP_315998397.1">
    <property type="nucleotide sequence ID" value="NZ_JAWDJT010000006.1"/>
</dbReference>
<feature type="transmembrane region" description="Helical" evidence="1">
    <location>
        <begin position="6"/>
        <end position="27"/>
    </location>
</feature>
<keyword evidence="4" id="KW-1185">Reference proteome</keyword>
<proteinExistence type="predicted"/>
<evidence type="ECO:0000313" key="3">
    <source>
        <dbReference type="EMBL" id="MDU0370926.1"/>
    </source>
</evidence>
<feature type="transmembrane region" description="Helical" evidence="1">
    <location>
        <begin position="48"/>
        <end position="68"/>
    </location>
</feature>
<feature type="transmembrane region" description="Helical" evidence="1">
    <location>
        <begin position="80"/>
        <end position="102"/>
    </location>
</feature>
<keyword evidence="1" id="KW-0472">Membrane</keyword>
<accession>A0ABU3THS3</accession>
<organism evidence="3 4">
    <name type="scientific">Hymenobacter endophyticus</name>
    <dbReference type="NCBI Taxonomy" id="3076335"/>
    <lineage>
        <taxon>Bacteria</taxon>
        <taxon>Pseudomonadati</taxon>
        <taxon>Bacteroidota</taxon>
        <taxon>Cytophagia</taxon>
        <taxon>Cytophagales</taxon>
        <taxon>Hymenobacteraceae</taxon>
        <taxon>Hymenobacter</taxon>
    </lineage>
</organism>
<gene>
    <name evidence="3" type="ORF">ROI90_11010</name>
</gene>
<protein>
    <recommendedName>
        <fullName evidence="2">PH domain-containing protein</fullName>
    </recommendedName>
</protein>
<dbReference type="Pfam" id="PF26566">
    <property type="entry name" value="PH_40"/>
    <property type="match status" value="1"/>
</dbReference>
<reference evidence="3 4" key="1">
    <citation type="submission" date="2023-10" db="EMBL/GenBank/DDBJ databases">
        <title>Hymenobacter endophyticus sp. nov., an isolate from the leaf tissues of wheat.</title>
        <authorList>
            <person name="Dai Y."/>
        </authorList>
    </citation>
    <scope>NUCLEOTIDE SEQUENCE [LARGE SCALE GENOMIC DNA]</scope>
    <source>
        <strain evidence="3 4">ZK17L-C2</strain>
    </source>
</reference>
<sequence>MKLFSVLRPLLEIAALVGALIIGLRLVTGLFRRKSQVYRPGGLRQFQLLFWPLLCLGVGLPFLGSFLYAPTLSTFELTLLVALAAVILGFSVPAFLLHLAYYARNQHTTLVFDPKHNQLEVYEGAIRIPFGKSDLVRVEYVTCKSEQLFWSPYAYVRLHLRSGHVLPITSLLLKLPPLVEFLRSAPLERRQRWFCWL</sequence>
<feature type="domain" description="PH" evidence="2">
    <location>
        <begin position="37"/>
        <end position="178"/>
    </location>
</feature>
<name>A0ABU3THS3_9BACT</name>
<keyword evidence="1" id="KW-0812">Transmembrane</keyword>
<evidence type="ECO:0000259" key="2">
    <source>
        <dbReference type="Pfam" id="PF26566"/>
    </source>
</evidence>
<dbReference type="EMBL" id="JAWDJT010000006">
    <property type="protein sequence ID" value="MDU0370926.1"/>
    <property type="molecule type" value="Genomic_DNA"/>
</dbReference>
<dbReference type="InterPro" id="IPR058916">
    <property type="entry name" value="PH_40"/>
</dbReference>
<keyword evidence="1" id="KW-1133">Transmembrane helix</keyword>
<evidence type="ECO:0000313" key="4">
    <source>
        <dbReference type="Proteomes" id="UP001250698"/>
    </source>
</evidence>
<dbReference type="Proteomes" id="UP001250698">
    <property type="component" value="Unassembled WGS sequence"/>
</dbReference>